<keyword evidence="1" id="KW-0472">Membrane</keyword>
<gene>
    <name evidence="2" type="ORF">PILCRDRAFT_16792</name>
</gene>
<reference evidence="2 3" key="1">
    <citation type="submission" date="2014-04" db="EMBL/GenBank/DDBJ databases">
        <authorList>
            <consortium name="DOE Joint Genome Institute"/>
            <person name="Kuo A."/>
            <person name="Tarkka M."/>
            <person name="Buscot F."/>
            <person name="Kohler A."/>
            <person name="Nagy L.G."/>
            <person name="Floudas D."/>
            <person name="Copeland A."/>
            <person name="Barry K.W."/>
            <person name="Cichocki N."/>
            <person name="Veneault-Fourrey C."/>
            <person name="LaButti K."/>
            <person name="Lindquist E.A."/>
            <person name="Lipzen A."/>
            <person name="Lundell T."/>
            <person name="Morin E."/>
            <person name="Murat C."/>
            <person name="Sun H."/>
            <person name="Tunlid A."/>
            <person name="Henrissat B."/>
            <person name="Grigoriev I.V."/>
            <person name="Hibbett D.S."/>
            <person name="Martin F."/>
            <person name="Nordberg H.P."/>
            <person name="Cantor M.N."/>
            <person name="Hua S.X."/>
        </authorList>
    </citation>
    <scope>NUCLEOTIDE SEQUENCE [LARGE SCALE GENOMIC DNA]</scope>
    <source>
        <strain evidence="2 3">F 1598</strain>
    </source>
</reference>
<evidence type="ECO:0000256" key="1">
    <source>
        <dbReference type="SAM" id="Phobius"/>
    </source>
</evidence>
<protein>
    <submittedName>
        <fullName evidence="2">Uncharacterized protein</fullName>
    </submittedName>
</protein>
<dbReference type="EMBL" id="KN833227">
    <property type="protein sequence ID" value="KIM71725.1"/>
    <property type="molecule type" value="Genomic_DNA"/>
</dbReference>
<proteinExistence type="predicted"/>
<organism evidence="2 3">
    <name type="scientific">Piloderma croceum (strain F 1598)</name>
    <dbReference type="NCBI Taxonomy" id="765440"/>
    <lineage>
        <taxon>Eukaryota</taxon>
        <taxon>Fungi</taxon>
        <taxon>Dikarya</taxon>
        <taxon>Basidiomycota</taxon>
        <taxon>Agaricomycotina</taxon>
        <taxon>Agaricomycetes</taxon>
        <taxon>Agaricomycetidae</taxon>
        <taxon>Atheliales</taxon>
        <taxon>Atheliaceae</taxon>
        <taxon>Piloderma</taxon>
    </lineage>
</organism>
<sequence length="88" mass="10175">MITGYSNLALPPLRVWEKEEEEEGDMLKPMVGFSWYLNQEESMKKEGEEGMRRQSITHTLCGYYLIAAFIHPFALLVAQFGPLNYLDT</sequence>
<evidence type="ECO:0000313" key="3">
    <source>
        <dbReference type="Proteomes" id="UP000054166"/>
    </source>
</evidence>
<evidence type="ECO:0000313" key="2">
    <source>
        <dbReference type="EMBL" id="KIM71725.1"/>
    </source>
</evidence>
<accession>A0A0C3EGF3</accession>
<feature type="transmembrane region" description="Helical" evidence="1">
    <location>
        <begin position="61"/>
        <end position="81"/>
    </location>
</feature>
<keyword evidence="1" id="KW-1133">Transmembrane helix</keyword>
<dbReference type="AlphaFoldDB" id="A0A0C3EGF3"/>
<keyword evidence="1" id="KW-0812">Transmembrane</keyword>
<keyword evidence="3" id="KW-1185">Reference proteome</keyword>
<dbReference type="InParanoid" id="A0A0C3EGF3"/>
<dbReference type="HOGENOM" id="CLU_2469915_0_0_1"/>
<dbReference type="Proteomes" id="UP000054166">
    <property type="component" value="Unassembled WGS sequence"/>
</dbReference>
<name>A0A0C3EGF3_PILCF</name>
<reference evidence="3" key="2">
    <citation type="submission" date="2015-01" db="EMBL/GenBank/DDBJ databases">
        <title>Evolutionary Origins and Diversification of the Mycorrhizal Mutualists.</title>
        <authorList>
            <consortium name="DOE Joint Genome Institute"/>
            <consortium name="Mycorrhizal Genomics Consortium"/>
            <person name="Kohler A."/>
            <person name="Kuo A."/>
            <person name="Nagy L.G."/>
            <person name="Floudas D."/>
            <person name="Copeland A."/>
            <person name="Barry K.W."/>
            <person name="Cichocki N."/>
            <person name="Veneault-Fourrey C."/>
            <person name="LaButti K."/>
            <person name="Lindquist E.A."/>
            <person name="Lipzen A."/>
            <person name="Lundell T."/>
            <person name="Morin E."/>
            <person name="Murat C."/>
            <person name="Riley R."/>
            <person name="Ohm R."/>
            <person name="Sun H."/>
            <person name="Tunlid A."/>
            <person name="Henrissat B."/>
            <person name="Grigoriev I.V."/>
            <person name="Hibbett D.S."/>
            <person name="Martin F."/>
        </authorList>
    </citation>
    <scope>NUCLEOTIDE SEQUENCE [LARGE SCALE GENOMIC DNA]</scope>
    <source>
        <strain evidence="3">F 1598</strain>
    </source>
</reference>